<proteinExistence type="predicted"/>
<dbReference type="AlphaFoldDB" id="A0AAD8NCH2"/>
<keyword evidence="2" id="KW-1185">Reference proteome</keyword>
<dbReference type="Proteomes" id="UP001237642">
    <property type="component" value="Unassembled WGS sequence"/>
</dbReference>
<sequence length="100" mass="11125">MALSSIIKFKESIKRELRLLMNSAPTSFVSFLSYHLVSIFSPPSPSQDPALIHRSFTLDPQFRPLQHPNAVGVQHGSSCHFPVATLNIRASKGLGLNYYN</sequence>
<evidence type="ECO:0000313" key="1">
    <source>
        <dbReference type="EMBL" id="KAK1402738.1"/>
    </source>
</evidence>
<reference evidence="1" key="2">
    <citation type="submission" date="2023-05" db="EMBL/GenBank/DDBJ databases">
        <authorList>
            <person name="Schelkunov M.I."/>
        </authorList>
    </citation>
    <scope>NUCLEOTIDE SEQUENCE</scope>
    <source>
        <strain evidence="1">Hsosn_3</strain>
        <tissue evidence="1">Leaf</tissue>
    </source>
</reference>
<gene>
    <name evidence="1" type="ORF">POM88_002343</name>
</gene>
<evidence type="ECO:0000313" key="2">
    <source>
        <dbReference type="Proteomes" id="UP001237642"/>
    </source>
</evidence>
<organism evidence="1 2">
    <name type="scientific">Heracleum sosnowskyi</name>
    <dbReference type="NCBI Taxonomy" id="360622"/>
    <lineage>
        <taxon>Eukaryota</taxon>
        <taxon>Viridiplantae</taxon>
        <taxon>Streptophyta</taxon>
        <taxon>Embryophyta</taxon>
        <taxon>Tracheophyta</taxon>
        <taxon>Spermatophyta</taxon>
        <taxon>Magnoliopsida</taxon>
        <taxon>eudicotyledons</taxon>
        <taxon>Gunneridae</taxon>
        <taxon>Pentapetalae</taxon>
        <taxon>asterids</taxon>
        <taxon>campanulids</taxon>
        <taxon>Apiales</taxon>
        <taxon>Apiaceae</taxon>
        <taxon>Apioideae</taxon>
        <taxon>apioid superclade</taxon>
        <taxon>Tordylieae</taxon>
        <taxon>Tordyliinae</taxon>
        <taxon>Heracleum</taxon>
    </lineage>
</organism>
<protein>
    <submittedName>
        <fullName evidence="1">Uncharacterized protein</fullName>
    </submittedName>
</protein>
<dbReference type="EMBL" id="JAUIZM010000001">
    <property type="protein sequence ID" value="KAK1402738.1"/>
    <property type="molecule type" value="Genomic_DNA"/>
</dbReference>
<comment type="caution">
    <text evidence="1">The sequence shown here is derived from an EMBL/GenBank/DDBJ whole genome shotgun (WGS) entry which is preliminary data.</text>
</comment>
<reference evidence="1" key="1">
    <citation type="submission" date="2023-02" db="EMBL/GenBank/DDBJ databases">
        <title>Genome of toxic invasive species Heracleum sosnowskyi carries increased number of genes despite the absence of recent whole-genome duplications.</title>
        <authorList>
            <person name="Schelkunov M."/>
            <person name="Shtratnikova V."/>
            <person name="Makarenko M."/>
            <person name="Klepikova A."/>
            <person name="Omelchenko D."/>
            <person name="Novikova G."/>
            <person name="Obukhova E."/>
            <person name="Bogdanov V."/>
            <person name="Penin A."/>
            <person name="Logacheva M."/>
        </authorList>
    </citation>
    <scope>NUCLEOTIDE SEQUENCE</scope>
    <source>
        <strain evidence="1">Hsosn_3</strain>
        <tissue evidence="1">Leaf</tissue>
    </source>
</reference>
<accession>A0AAD8NCH2</accession>
<name>A0AAD8NCH2_9APIA</name>